<evidence type="ECO:0000259" key="1">
    <source>
        <dbReference type="Pfam" id="PF13794"/>
    </source>
</evidence>
<gene>
    <name evidence="2" type="ORF">AXF14_08170</name>
</gene>
<dbReference type="AlphaFoldDB" id="A0A0X8JEW6"/>
<dbReference type="InterPro" id="IPR059125">
    <property type="entry name" value="Ferritin_actino"/>
</dbReference>
<feature type="domain" description="Ferritin-like" evidence="1">
    <location>
        <begin position="26"/>
        <end position="193"/>
    </location>
</feature>
<dbReference type="EMBL" id="CP014228">
    <property type="protein sequence ID" value="AMD87563.1"/>
    <property type="molecule type" value="Genomic_DNA"/>
</dbReference>
<dbReference type="Pfam" id="PF13794">
    <property type="entry name" value="MiaE_2"/>
    <property type="match status" value="1"/>
</dbReference>
<dbReference type="KEGG" id="ard:AXF14_08170"/>
<dbReference type="OrthoDB" id="3728083at2"/>
<name>A0A0X8JEW6_ACTRD</name>
<reference evidence="3" key="1">
    <citation type="submission" date="2016-02" db="EMBL/GenBank/DDBJ databases">
        <authorList>
            <person name="Holder M.E."/>
            <person name="Ajami N.J."/>
            <person name="Petrosino J.F."/>
        </authorList>
    </citation>
    <scope>NUCLEOTIDE SEQUENCE [LARGE SCALE GENOMIC DNA]</scope>
    <source>
        <strain evidence="3">CCUG 36733</strain>
    </source>
</reference>
<protein>
    <submittedName>
        <fullName evidence="2">tRNA-(Ms[2]io[6]A)-hydroxylase</fullName>
    </submittedName>
</protein>
<accession>A0A0X8JEW6</accession>
<dbReference type="RefSeq" id="WP_067942384.1">
    <property type="nucleotide sequence ID" value="NZ_CP014228.1"/>
</dbReference>
<dbReference type="STRING" id="111015.AXF14_08170"/>
<proteinExistence type="predicted"/>
<evidence type="ECO:0000313" key="2">
    <source>
        <dbReference type="EMBL" id="AMD87563.1"/>
    </source>
</evidence>
<dbReference type="InterPro" id="IPR012347">
    <property type="entry name" value="Ferritin-like"/>
</dbReference>
<dbReference type="Proteomes" id="UP000065220">
    <property type="component" value="Chromosome"/>
</dbReference>
<keyword evidence="3" id="KW-1185">Reference proteome</keyword>
<organism evidence="2 3">
    <name type="scientific">Actinomyces radicidentis</name>
    <dbReference type="NCBI Taxonomy" id="111015"/>
    <lineage>
        <taxon>Bacteria</taxon>
        <taxon>Bacillati</taxon>
        <taxon>Actinomycetota</taxon>
        <taxon>Actinomycetes</taxon>
        <taxon>Actinomycetales</taxon>
        <taxon>Actinomycetaceae</taxon>
        <taxon>Actinomyces</taxon>
    </lineage>
</organism>
<sequence>MTSSTTTTDPTAPGSAEPTPFARSVIGIVVFSRTIAAVRYAKDAGKAPTLEARLALLRMSADAVASCEEARRLGAASGIDPVEAAAGYLGALGEVDERLRPLDWSERLVKTYLAVGLLSDFAGALVDELGGDLSTGLRAVIGADDFGAFASAELMGDLDADPLLAGRLGLWGRRVVGEEIGTFRRLQAERPVLLSGGATSDGLHEVLSEGATSRMRSLGLRV</sequence>
<dbReference type="Gene3D" id="1.20.1260.10">
    <property type="match status" value="1"/>
</dbReference>
<evidence type="ECO:0000313" key="3">
    <source>
        <dbReference type="Proteomes" id="UP000065220"/>
    </source>
</evidence>